<dbReference type="GO" id="GO:0004674">
    <property type="term" value="F:protein serine/threonine kinase activity"/>
    <property type="evidence" value="ECO:0007669"/>
    <property type="project" value="UniProtKB-KW"/>
</dbReference>
<evidence type="ECO:0000256" key="6">
    <source>
        <dbReference type="ARBA" id="ARBA00022840"/>
    </source>
</evidence>
<keyword evidence="6" id="KW-0067">ATP-binding</keyword>
<evidence type="ECO:0000259" key="9">
    <source>
        <dbReference type="Pfam" id="PF01163"/>
    </source>
</evidence>
<comment type="catalytic activity">
    <reaction evidence="7">
        <text>L-threonyl-[protein] + ATP = O-phospho-L-threonyl-[protein] + ADP + H(+)</text>
        <dbReference type="Rhea" id="RHEA:46608"/>
        <dbReference type="Rhea" id="RHEA-COMP:11060"/>
        <dbReference type="Rhea" id="RHEA-COMP:11605"/>
        <dbReference type="ChEBI" id="CHEBI:15378"/>
        <dbReference type="ChEBI" id="CHEBI:30013"/>
        <dbReference type="ChEBI" id="CHEBI:30616"/>
        <dbReference type="ChEBI" id="CHEBI:61977"/>
        <dbReference type="ChEBI" id="CHEBI:456216"/>
        <dbReference type="EC" id="2.7.11.1"/>
    </reaction>
</comment>
<dbReference type="Gene3D" id="1.10.510.10">
    <property type="entry name" value="Transferase(Phosphotransferase) domain 1"/>
    <property type="match status" value="1"/>
</dbReference>
<keyword evidence="2" id="KW-0723">Serine/threonine-protein kinase</keyword>
<dbReference type="SUPFAM" id="SSF56112">
    <property type="entry name" value="Protein kinase-like (PK-like)"/>
    <property type="match status" value="1"/>
</dbReference>
<accession>A0AAE3FSH9</accession>
<keyword evidence="5" id="KW-0418">Kinase</keyword>
<dbReference type="AlphaFoldDB" id="A0AAE3FSH9"/>
<evidence type="ECO:0000256" key="5">
    <source>
        <dbReference type="ARBA" id="ARBA00022777"/>
    </source>
</evidence>
<protein>
    <recommendedName>
        <fullName evidence="1">non-specific serine/threonine protein kinase</fullName>
        <ecNumber evidence="1">2.7.11.1</ecNumber>
    </recommendedName>
</protein>
<keyword evidence="4" id="KW-0547">Nucleotide-binding</keyword>
<proteinExistence type="predicted"/>
<dbReference type="InterPro" id="IPR018934">
    <property type="entry name" value="RIO_dom"/>
</dbReference>
<dbReference type="EMBL" id="JAKRVY010000006">
    <property type="protein sequence ID" value="MCL9814305.1"/>
    <property type="molecule type" value="Genomic_DNA"/>
</dbReference>
<evidence type="ECO:0000256" key="4">
    <source>
        <dbReference type="ARBA" id="ARBA00022741"/>
    </source>
</evidence>
<dbReference type="GO" id="GO:0005524">
    <property type="term" value="F:ATP binding"/>
    <property type="evidence" value="ECO:0007669"/>
    <property type="project" value="UniProtKB-KW"/>
</dbReference>
<name>A0AAE3FSH9_9EURY</name>
<dbReference type="EC" id="2.7.11.1" evidence="1"/>
<evidence type="ECO:0000313" key="11">
    <source>
        <dbReference type="Proteomes" id="UP001202674"/>
    </source>
</evidence>
<evidence type="ECO:0000256" key="2">
    <source>
        <dbReference type="ARBA" id="ARBA00022527"/>
    </source>
</evidence>
<comment type="catalytic activity">
    <reaction evidence="8">
        <text>L-seryl-[protein] + ATP = O-phospho-L-seryl-[protein] + ADP + H(+)</text>
        <dbReference type="Rhea" id="RHEA:17989"/>
        <dbReference type="Rhea" id="RHEA-COMP:9863"/>
        <dbReference type="Rhea" id="RHEA-COMP:11604"/>
        <dbReference type="ChEBI" id="CHEBI:15378"/>
        <dbReference type="ChEBI" id="CHEBI:29999"/>
        <dbReference type="ChEBI" id="CHEBI:30616"/>
        <dbReference type="ChEBI" id="CHEBI:83421"/>
        <dbReference type="ChEBI" id="CHEBI:456216"/>
        <dbReference type="EC" id="2.7.11.1"/>
    </reaction>
</comment>
<dbReference type="InterPro" id="IPR011009">
    <property type="entry name" value="Kinase-like_dom_sf"/>
</dbReference>
<keyword evidence="3" id="KW-0808">Transferase</keyword>
<evidence type="ECO:0000256" key="1">
    <source>
        <dbReference type="ARBA" id="ARBA00012513"/>
    </source>
</evidence>
<dbReference type="RefSeq" id="WP_250597246.1">
    <property type="nucleotide sequence ID" value="NZ_JAKRVY010000006.1"/>
</dbReference>
<evidence type="ECO:0000313" key="10">
    <source>
        <dbReference type="EMBL" id="MCL9814305.1"/>
    </source>
</evidence>
<evidence type="ECO:0000256" key="7">
    <source>
        <dbReference type="ARBA" id="ARBA00047899"/>
    </source>
</evidence>
<comment type="caution">
    <text evidence="10">The sequence shown here is derived from an EMBL/GenBank/DDBJ whole genome shotgun (WGS) entry which is preliminary data.</text>
</comment>
<gene>
    <name evidence="10" type="ORF">AArcSt11_11645</name>
</gene>
<evidence type="ECO:0000256" key="3">
    <source>
        <dbReference type="ARBA" id="ARBA00022679"/>
    </source>
</evidence>
<feature type="domain" description="RIO-type" evidence="9">
    <location>
        <begin position="97"/>
        <end position="188"/>
    </location>
</feature>
<reference evidence="10 11" key="1">
    <citation type="journal article" date="2022" name="Syst. Appl. Microbiol.">
        <title>Natronocalculus amylovorans gen. nov., sp. nov., and Natranaeroarchaeum aerophilus sp. nov., dominant culturable amylolytic natronoarchaea from hypersaline soda lakes in southwestern Siberia.</title>
        <authorList>
            <person name="Sorokin D.Y."/>
            <person name="Elcheninov A.G."/>
            <person name="Khizhniak T.V."/>
            <person name="Koenen M."/>
            <person name="Bale N.J."/>
            <person name="Damste J.S.S."/>
            <person name="Kublanov I.V."/>
        </authorList>
    </citation>
    <scope>NUCLEOTIDE SEQUENCE [LARGE SCALE GENOMIC DNA]</scope>
    <source>
        <strain evidence="10 11">AArc-St1-1</strain>
    </source>
</reference>
<organism evidence="10 11">
    <name type="scientific">Natranaeroarchaeum aerophilus</name>
    <dbReference type="NCBI Taxonomy" id="2917711"/>
    <lineage>
        <taxon>Archaea</taxon>
        <taxon>Methanobacteriati</taxon>
        <taxon>Methanobacteriota</taxon>
        <taxon>Stenosarchaea group</taxon>
        <taxon>Halobacteria</taxon>
        <taxon>Halobacteriales</taxon>
        <taxon>Natronoarchaeaceae</taxon>
        <taxon>Natranaeroarchaeum</taxon>
    </lineage>
</organism>
<dbReference type="Pfam" id="PF01163">
    <property type="entry name" value="RIO1"/>
    <property type="match status" value="1"/>
</dbReference>
<dbReference type="Proteomes" id="UP001202674">
    <property type="component" value="Unassembled WGS sequence"/>
</dbReference>
<sequence>MDLRGLVRGTVDWSDLEGVGRELAERADEESVRIEFLEADNWLSTPLVVDEQWFVKIITPQNAFVHAVLTGARNIGAFSSGTAGFFERFDGPVEMGRHELDANERMGEIGLNTPEPVGVFEYQEFGVVVLEYLDDFRSLGDLSPMEKLSYTDELFESLARMHDHGLAHGDLRAENVLVVDGELYFIDATSVREDGMDGARAYDLACALAVLAPAIDAEAAVEHALSHNSVEDLLAAREFLDFVKLRPDHDFDAMQVKGEIEKAADAPRTTTGQ</sequence>
<evidence type="ECO:0000256" key="8">
    <source>
        <dbReference type="ARBA" id="ARBA00048679"/>
    </source>
</evidence>
<keyword evidence="11" id="KW-1185">Reference proteome</keyword>